<accession>R4PUJ7</accession>
<dbReference type="SUPFAM" id="SSF90123">
    <property type="entry name" value="ABC transporter transmembrane region"/>
    <property type="match status" value="1"/>
</dbReference>
<evidence type="ECO:0000256" key="7">
    <source>
        <dbReference type="SAM" id="Phobius"/>
    </source>
</evidence>
<dbReference type="GO" id="GO:0005524">
    <property type="term" value="F:ATP binding"/>
    <property type="evidence" value="ECO:0007669"/>
    <property type="project" value="UniProtKB-KW"/>
</dbReference>
<dbReference type="GO" id="GO:0005886">
    <property type="term" value="C:plasma membrane"/>
    <property type="evidence" value="ECO:0007669"/>
    <property type="project" value="UniProtKB-SubCell"/>
</dbReference>
<evidence type="ECO:0000256" key="4">
    <source>
        <dbReference type="ARBA" id="ARBA00022840"/>
    </source>
</evidence>
<dbReference type="PROSITE" id="PS50893">
    <property type="entry name" value="ABC_TRANSPORTER_2"/>
    <property type="match status" value="1"/>
</dbReference>
<reference evidence="10 11" key="1">
    <citation type="journal article" date="2013" name="Nat. Biotechnol.">
        <title>Genome sequences of rare, uncultured bacteria obtained by differential coverage binning of multiple metagenomes.</title>
        <authorList>
            <person name="Albertsen M."/>
            <person name="Hugenholtz P."/>
            <person name="Skarshewski A."/>
            <person name="Nielsen K.L."/>
            <person name="Tyson G.W."/>
            <person name="Nielsen P.H."/>
        </authorList>
    </citation>
    <scope>NUCLEOTIDE SEQUENCE [LARGE SCALE GENOMIC DNA]</scope>
    <source>
        <strain evidence="10">TM71</strain>
    </source>
</reference>
<evidence type="ECO:0000256" key="3">
    <source>
        <dbReference type="ARBA" id="ARBA00022741"/>
    </source>
</evidence>
<dbReference type="AlphaFoldDB" id="R4PUJ7"/>
<evidence type="ECO:0000256" key="6">
    <source>
        <dbReference type="ARBA" id="ARBA00023136"/>
    </source>
</evidence>
<name>R4PUJ7_9BACT</name>
<organism evidence="10 11">
    <name type="scientific">Candidatus Saccharimonas aalborgensis</name>
    <dbReference type="NCBI Taxonomy" id="1332188"/>
    <lineage>
        <taxon>Bacteria</taxon>
        <taxon>Candidatus Saccharimonadota</taxon>
        <taxon>Candidatus Saccharimonadia</taxon>
        <taxon>Candidatus Saccharimonadales</taxon>
        <taxon>Candidatus Saccharimonadaceae</taxon>
        <taxon>Candidatus Saccharimonas</taxon>
    </lineage>
</organism>
<dbReference type="Pfam" id="PF00005">
    <property type="entry name" value="ABC_tran"/>
    <property type="match status" value="1"/>
</dbReference>
<evidence type="ECO:0000256" key="5">
    <source>
        <dbReference type="ARBA" id="ARBA00022989"/>
    </source>
</evidence>
<dbReference type="FunFam" id="3.40.50.300:FF:000218">
    <property type="entry name" value="Multidrug ABC transporter ATP-binding protein"/>
    <property type="match status" value="1"/>
</dbReference>
<proteinExistence type="predicted"/>
<evidence type="ECO:0000313" key="10">
    <source>
        <dbReference type="EMBL" id="AGL61815.1"/>
    </source>
</evidence>
<dbReference type="InterPro" id="IPR039421">
    <property type="entry name" value="Type_1_exporter"/>
</dbReference>
<evidence type="ECO:0000259" key="9">
    <source>
        <dbReference type="PROSITE" id="PS50929"/>
    </source>
</evidence>
<protein>
    <submittedName>
        <fullName evidence="10">ABC transporter-related protein</fullName>
    </submittedName>
</protein>
<dbReference type="Pfam" id="PF00664">
    <property type="entry name" value="ABC_membrane"/>
    <property type="match status" value="1"/>
</dbReference>
<feature type="transmembrane region" description="Helical" evidence="7">
    <location>
        <begin position="60"/>
        <end position="78"/>
    </location>
</feature>
<keyword evidence="3" id="KW-0547">Nucleotide-binding</keyword>
<gene>
    <name evidence="10" type="ORF">L336_0104</name>
</gene>
<keyword evidence="5 7" id="KW-1133">Transmembrane helix</keyword>
<feature type="transmembrane region" description="Helical" evidence="7">
    <location>
        <begin position="249"/>
        <end position="269"/>
    </location>
</feature>
<feature type="domain" description="ABC transmembrane type-1" evidence="9">
    <location>
        <begin position="19"/>
        <end position="307"/>
    </location>
</feature>
<comment type="subcellular location">
    <subcellularLocation>
        <location evidence="1">Cell membrane</location>
        <topology evidence="1">Multi-pass membrane protein</topology>
    </subcellularLocation>
</comment>
<dbReference type="PANTHER" id="PTHR43394">
    <property type="entry name" value="ATP-DEPENDENT PERMEASE MDL1, MITOCHONDRIAL"/>
    <property type="match status" value="1"/>
</dbReference>
<dbReference type="Gene3D" id="3.40.50.300">
    <property type="entry name" value="P-loop containing nucleotide triphosphate hydrolases"/>
    <property type="match status" value="1"/>
</dbReference>
<dbReference type="KEGG" id="saal:L336_0104"/>
<dbReference type="STRING" id="1332188.L336_0104"/>
<evidence type="ECO:0000256" key="1">
    <source>
        <dbReference type="ARBA" id="ARBA00004651"/>
    </source>
</evidence>
<dbReference type="InterPro" id="IPR011527">
    <property type="entry name" value="ABC1_TM_dom"/>
</dbReference>
<dbReference type="PROSITE" id="PS00211">
    <property type="entry name" value="ABC_TRANSPORTER_1"/>
    <property type="match status" value="1"/>
</dbReference>
<dbReference type="Gene3D" id="1.20.1560.10">
    <property type="entry name" value="ABC transporter type 1, transmembrane domain"/>
    <property type="match status" value="1"/>
</dbReference>
<dbReference type="InterPro" id="IPR003593">
    <property type="entry name" value="AAA+_ATPase"/>
</dbReference>
<feature type="domain" description="ABC transporter" evidence="8">
    <location>
        <begin position="339"/>
        <end position="574"/>
    </location>
</feature>
<dbReference type="InterPro" id="IPR017871">
    <property type="entry name" value="ABC_transporter-like_CS"/>
</dbReference>
<dbReference type="CDD" id="cd07346">
    <property type="entry name" value="ABC_6TM_exporters"/>
    <property type="match status" value="1"/>
</dbReference>
<dbReference type="PANTHER" id="PTHR43394:SF1">
    <property type="entry name" value="ATP-BINDING CASSETTE SUB-FAMILY B MEMBER 10, MITOCHONDRIAL"/>
    <property type="match status" value="1"/>
</dbReference>
<dbReference type="Proteomes" id="UP000013893">
    <property type="component" value="Chromosome"/>
</dbReference>
<dbReference type="GO" id="GO:0016887">
    <property type="term" value="F:ATP hydrolysis activity"/>
    <property type="evidence" value="ECO:0007669"/>
    <property type="project" value="InterPro"/>
</dbReference>
<dbReference type="SUPFAM" id="SSF52540">
    <property type="entry name" value="P-loop containing nucleoside triphosphate hydrolases"/>
    <property type="match status" value="1"/>
</dbReference>
<dbReference type="PROSITE" id="PS50929">
    <property type="entry name" value="ABC_TM1F"/>
    <property type="match status" value="1"/>
</dbReference>
<keyword evidence="11" id="KW-1185">Reference proteome</keyword>
<keyword evidence="2 7" id="KW-0812">Transmembrane</keyword>
<evidence type="ECO:0000259" key="8">
    <source>
        <dbReference type="PROSITE" id="PS50893"/>
    </source>
</evidence>
<dbReference type="OrthoDB" id="9806127at2"/>
<dbReference type="SMART" id="SM00382">
    <property type="entry name" value="AAA"/>
    <property type="match status" value="1"/>
</dbReference>
<evidence type="ECO:0000256" key="2">
    <source>
        <dbReference type="ARBA" id="ARBA00022692"/>
    </source>
</evidence>
<keyword evidence="4" id="KW-0067">ATP-binding</keyword>
<dbReference type="GO" id="GO:0015421">
    <property type="term" value="F:ABC-type oligopeptide transporter activity"/>
    <property type="evidence" value="ECO:0007669"/>
    <property type="project" value="TreeGrafter"/>
</dbReference>
<feature type="transmembrane region" description="Helical" evidence="7">
    <location>
        <begin position="17"/>
        <end position="39"/>
    </location>
</feature>
<dbReference type="HOGENOM" id="CLU_000604_84_3_0"/>
<keyword evidence="6 7" id="KW-0472">Membrane</keyword>
<dbReference type="InterPro" id="IPR036640">
    <property type="entry name" value="ABC1_TM_sf"/>
</dbReference>
<feature type="transmembrane region" description="Helical" evidence="7">
    <location>
        <begin position="152"/>
        <end position="178"/>
    </location>
</feature>
<sequence>MKSIRTIFGFTTGLGRYMVVIGSLALISSLLSFVPPYVIKLATDWVVAINAHHVAFDWNHIIWFGSALAGVALLSALITDVSGYVGDQLAIRARHQLSSAYYRHLLTLPQHYFDNEVTGKIINRLSRAITDITNFFQFFSNNLLQMLLTTTLTLAVLAFYGWQLAILFAILIPANLYLTARTSGKWQELEKQKNQHFDTASGRFAEVVGQIRLVKSFVTERREYALFDGEVSSMIALTREQSRFWHTMNFWRGMIFGIIRALSLLVIFYLAGQGQLSVGDIAMLVVLIQQASMPLNGLSFFVDSYQRAVANSRDYLAALQESPEPEASSAELLIQKAAIEYRGVNFSYGAKGNQVLKNISFSIEPGTKLALVGESGGGKSTISNLLMGLYQPTAGRVVIDGQDISMVSRHSLRKNIATVFQDAALFSGTVRENISYAKPDATDKEIEKAAKAANAHDFISAFPNGYDTEIGERGIKLSGGQKQRISIARALLKDAPILILDEATSSLDSRAEHEVQQALDRLMKDRTTLVIAHRLSTIAEVDMIVTLKNGKVDEIGTPAQLSKTKGIYGQLLALQLGTSEAAKKKLAEFDIAA</sequence>
<dbReference type="InterPro" id="IPR003439">
    <property type="entry name" value="ABC_transporter-like_ATP-bd"/>
</dbReference>
<dbReference type="EMBL" id="CP005957">
    <property type="protein sequence ID" value="AGL61815.1"/>
    <property type="molecule type" value="Genomic_DNA"/>
</dbReference>
<dbReference type="RefSeq" id="WP_015641266.1">
    <property type="nucleotide sequence ID" value="NC_021219.1"/>
</dbReference>
<evidence type="ECO:0000313" key="11">
    <source>
        <dbReference type="Proteomes" id="UP000013893"/>
    </source>
</evidence>
<dbReference type="InterPro" id="IPR027417">
    <property type="entry name" value="P-loop_NTPase"/>
</dbReference>